<gene>
    <name evidence="1" type="ORF">QAD02_014201</name>
</gene>
<dbReference type="Proteomes" id="UP001239111">
    <property type="component" value="Chromosome 2"/>
</dbReference>
<evidence type="ECO:0000313" key="1">
    <source>
        <dbReference type="EMBL" id="KAJ8678414.1"/>
    </source>
</evidence>
<dbReference type="EMBL" id="CM056742">
    <property type="protein sequence ID" value="KAJ8678414.1"/>
    <property type="molecule type" value="Genomic_DNA"/>
</dbReference>
<proteinExistence type="predicted"/>
<protein>
    <submittedName>
        <fullName evidence="1">Uncharacterized protein</fullName>
    </submittedName>
</protein>
<evidence type="ECO:0000313" key="2">
    <source>
        <dbReference type="Proteomes" id="UP001239111"/>
    </source>
</evidence>
<sequence length="393" mass="44660">MEEIEQQVEEVKSLRLRHHRAIIGQATPEEISEWISDSLECIHRMKTTLTPSLKRSSEQRLQAAIGYLESIRRKLEIYIEYGYGLTSTSKYVIWDDVESAFSHCIRSGVITNLKHTNTDLFFDDARALFITEIFESLQEHNALKVNTVLTAEYKIVKNDEESIDLKHFNTEKKQSKIALSARDDNRYLRHGETDPLSWGHHNISTDGPVPCDLDDGSIGIISRNADPTVGRVENMLPIEAEDPDPTVGKMENILPMDANDSTVVDIVSQFMTTVDPEEDELLNIALDTVEIEWEPPLKKLSREQTRTPGEHQQSLHHRVAQLKTLGFPELQIHPESKFLGRESDHQVYKMDLGLINRAATVVTKKLKDLEDGMYQVTSLSEVPTCFGNQIVLS</sequence>
<keyword evidence="2" id="KW-1185">Reference proteome</keyword>
<organism evidence="1 2">
    <name type="scientific">Eretmocerus hayati</name>
    <dbReference type="NCBI Taxonomy" id="131215"/>
    <lineage>
        <taxon>Eukaryota</taxon>
        <taxon>Metazoa</taxon>
        <taxon>Ecdysozoa</taxon>
        <taxon>Arthropoda</taxon>
        <taxon>Hexapoda</taxon>
        <taxon>Insecta</taxon>
        <taxon>Pterygota</taxon>
        <taxon>Neoptera</taxon>
        <taxon>Endopterygota</taxon>
        <taxon>Hymenoptera</taxon>
        <taxon>Apocrita</taxon>
        <taxon>Proctotrupomorpha</taxon>
        <taxon>Chalcidoidea</taxon>
        <taxon>Aphelinidae</taxon>
        <taxon>Aphelininae</taxon>
        <taxon>Eretmocerus</taxon>
    </lineage>
</organism>
<reference evidence="1" key="1">
    <citation type="submission" date="2023-04" db="EMBL/GenBank/DDBJ databases">
        <title>A chromosome-level genome assembly of the parasitoid wasp Eretmocerus hayati.</title>
        <authorList>
            <person name="Zhong Y."/>
            <person name="Liu S."/>
            <person name="Liu Y."/>
        </authorList>
    </citation>
    <scope>NUCLEOTIDE SEQUENCE</scope>
    <source>
        <strain evidence="1">ZJU_SS_LIU_2023</strain>
    </source>
</reference>
<accession>A0ACC2P490</accession>
<name>A0ACC2P490_9HYME</name>
<comment type="caution">
    <text evidence="1">The sequence shown here is derived from an EMBL/GenBank/DDBJ whole genome shotgun (WGS) entry which is preliminary data.</text>
</comment>